<dbReference type="InterPro" id="IPR013249">
    <property type="entry name" value="RNA_pol_sigma70_r4_t2"/>
</dbReference>
<keyword evidence="3" id="KW-0731">Sigma factor</keyword>
<reference evidence="8 9" key="1">
    <citation type="submission" date="2018-10" db="EMBL/GenBank/DDBJ databases">
        <title>Isolation from cow dung.</title>
        <authorList>
            <person name="Ling L."/>
        </authorList>
    </citation>
    <scope>NUCLEOTIDE SEQUENCE [LARGE SCALE GENOMIC DNA]</scope>
    <source>
        <strain evidence="8 9">NEAU-LL90</strain>
    </source>
</reference>
<dbReference type="Pfam" id="PF04542">
    <property type="entry name" value="Sigma70_r2"/>
    <property type="match status" value="1"/>
</dbReference>
<dbReference type="InterPro" id="IPR013324">
    <property type="entry name" value="RNA_pol_sigma_r3/r4-like"/>
</dbReference>
<proteinExistence type="inferred from homology"/>
<protein>
    <submittedName>
        <fullName evidence="8">RNA polymerase sigma factor</fullName>
    </submittedName>
</protein>
<dbReference type="InterPro" id="IPR039425">
    <property type="entry name" value="RNA_pol_sigma-70-like"/>
</dbReference>
<dbReference type="PANTHER" id="PTHR43133">
    <property type="entry name" value="RNA POLYMERASE ECF-TYPE SIGMA FACTO"/>
    <property type="match status" value="1"/>
</dbReference>
<keyword evidence="4" id="KW-0238">DNA-binding</keyword>
<evidence type="ECO:0000313" key="9">
    <source>
        <dbReference type="Proteomes" id="UP000279275"/>
    </source>
</evidence>
<dbReference type="InterPro" id="IPR036388">
    <property type="entry name" value="WH-like_DNA-bd_sf"/>
</dbReference>
<evidence type="ECO:0000256" key="5">
    <source>
        <dbReference type="ARBA" id="ARBA00023163"/>
    </source>
</evidence>
<organism evidence="8 9">
    <name type="scientific">Nocardia stercoris</name>
    <dbReference type="NCBI Taxonomy" id="2483361"/>
    <lineage>
        <taxon>Bacteria</taxon>
        <taxon>Bacillati</taxon>
        <taxon>Actinomycetota</taxon>
        <taxon>Actinomycetes</taxon>
        <taxon>Mycobacteriales</taxon>
        <taxon>Nocardiaceae</taxon>
        <taxon>Nocardia</taxon>
    </lineage>
</organism>
<dbReference type="OrthoDB" id="5244716at2"/>
<keyword evidence="5" id="KW-0804">Transcription</keyword>
<dbReference type="NCBIfam" id="TIGR02937">
    <property type="entry name" value="sigma70-ECF"/>
    <property type="match status" value="1"/>
</dbReference>
<dbReference type="GO" id="GO:0006352">
    <property type="term" value="P:DNA-templated transcription initiation"/>
    <property type="evidence" value="ECO:0007669"/>
    <property type="project" value="InterPro"/>
</dbReference>
<comment type="caution">
    <text evidence="8">The sequence shown here is derived from an EMBL/GenBank/DDBJ whole genome shotgun (WGS) entry which is preliminary data.</text>
</comment>
<evidence type="ECO:0000256" key="2">
    <source>
        <dbReference type="ARBA" id="ARBA00023015"/>
    </source>
</evidence>
<name>A0A3M2KT47_9NOCA</name>
<dbReference type="InterPro" id="IPR014284">
    <property type="entry name" value="RNA_pol_sigma-70_dom"/>
</dbReference>
<sequence>MDAEPADDLNPADVSAPEADLVARAVAGDRAAVTEVVRLLQDPIYRLALRMTGKPADAEDATQEILLRVVGSLGTFRAEAKLTTWAYRIGVNHLLNLRRRSPQEQAQISLDSFSEDLKDGLAEQDYRGPEAELLTHEVRLSCSQAMLQCLARDDRIAFVLDLVFELDSTEAAWILDITPAAYRKRLERARQRLGNFLNSTCGLANPKAFCRCARRVDKALALGRIDPHRTVFATHRITPGGRSVAAAEQQMVRLHDASAVFRSHPDYAAPEARVAAIADLLHSGRFPLLDDPGA</sequence>
<dbReference type="InterPro" id="IPR013325">
    <property type="entry name" value="RNA_pol_sigma_r2"/>
</dbReference>
<dbReference type="Pfam" id="PF08281">
    <property type="entry name" value="Sigma70_r4_2"/>
    <property type="match status" value="1"/>
</dbReference>
<accession>A0A3M2KT47</accession>
<keyword evidence="2" id="KW-0805">Transcription regulation</keyword>
<dbReference type="GO" id="GO:0016987">
    <property type="term" value="F:sigma factor activity"/>
    <property type="evidence" value="ECO:0007669"/>
    <property type="project" value="UniProtKB-KW"/>
</dbReference>
<dbReference type="SUPFAM" id="SSF88946">
    <property type="entry name" value="Sigma2 domain of RNA polymerase sigma factors"/>
    <property type="match status" value="1"/>
</dbReference>
<evidence type="ECO:0000256" key="1">
    <source>
        <dbReference type="ARBA" id="ARBA00010641"/>
    </source>
</evidence>
<gene>
    <name evidence="8" type="ORF">EBN03_30975</name>
</gene>
<evidence type="ECO:0000259" key="7">
    <source>
        <dbReference type="Pfam" id="PF08281"/>
    </source>
</evidence>
<dbReference type="GO" id="GO:0003677">
    <property type="term" value="F:DNA binding"/>
    <property type="evidence" value="ECO:0007669"/>
    <property type="project" value="UniProtKB-KW"/>
</dbReference>
<feature type="domain" description="RNA polymerase sigma-70 region 2" evidence="6">
    <location>
        <begin position="37"/>
        <end position="100"/>
    </location>
</feature>
<dbReference type="Gene3D" id="1.10.10.10">
    <property type="entry name" value="Winged helix-like DNA-binding domain superfamily/Winged helix DNA-binding domain"/>
    <property type="match status" value="1"/>
</dbReference>
<comment type="similarity">
    <text evidence="1">Belongs to the sigma-70 factor family. ECF subfamily.</text>
</comment>
<dbReference type="PANTHER" id="PTHR43133:SF8">
    <property type="entry name" value="RNA POLYMERASE SIGMA FACTOR HI_1459-RELATED"/>
    <property type="match status" value="1"/>
</dbReference>
<evidence type="ECO:0000259" key="6">
    <source>
        <dbReference type="Pfam" id="PF04542"/>
    </source>
</evidence>
<evidence type="ECO:0000313" key="8">
    <source>
        <dbReference type="EMBL" id="RMI28271.1"/>
    </source>
</evidence>
<dbReference type="InterPro" id="IPR007627">
    <property type="entry name" value="RNA_pol_sigma70_r2"/>
</dbReference>
<feature type="domain" description="RNA polymerase sigma factor 70 region 4 type 2" evidence="7">
    <location>
        <begin position="144"/>
        <end position="193"/>
    </location>
</feature>
<evidence type="ECO:0000256" key="4">
    <source>
        <dbReference type="ARBA" id="ARBA00023125"/>
    </source>
</evidence>
<dbReference type="EMBL" id="RFFH01000023">
    <property type="protein sequence ID" value="RMI28271.1"/>
    <property type="molecule type" value="Genomic_DNA"/>
</dbReference>
<keyword evidence="9" id="KW-1185">Reference proteome</keyword>
<dbReference type="Gene3D" id="1.10.1740.10">
    <property type="match status" value="1"/>
</dbReference>
<dbReference type="RefSeq" id="WP_122191708.1">
    <property type="nucleotide sequence ID" value="NZ_RFFH01000023.1"/>
</dbReference>
<evidence type="ECO:0000256" key="3">
    <source>
        <dbReference type="ARBA" id="ARBA00023082"/>
    </source>
</evidence>
<dbReference type="Proteomes" id="UP000279275">
    <property type="component" value="Unassembled WGS sequence"/>
</dbReference>
<dbReference type="SUPFAM" id="SSF88659">
    <property type="entry name" value="Sigma3 and sigma4 domains of RNA polymerase sigma factors"/>
    <property type="match status" value="1"/>
</dbReference>
<dbReference type="AlphaFoldDB" id="A0A3M2KT47"/>